<gene>
    <name evidence="2" type="ORF">DR101_01885</name>
</gene>
<accession>A0ABD6IDQ0</accession>
<keyword evidence="1" id="KW-0812">Transmembrane</keyword>
<protein>
    <submittedName>
        <fullName evidence="2">UPF0104 family protein</fullName>
    </submittedName>
</protein>
<feature type="transmembrane region" description="Helical" evidence="1">
    <location>
        <begin position="897"/>
        <end position="917"/>
    </location>
</feature>
<dbReference type="EMBL" id="QQQW01000008">
    <property type="protein sequence ID" value="MXR43688.1"/>
    <property type="molecule type" value="Genomic_DNA"/>
</dbReference>
<organism evidence="2 3">
    <name type="scientific">Mesomycoplasma hyorhinis</name>
    <name type="common">Mycoplasma hyorhinis</name>
    <dbReference type="NCBI Taxonomy" id="2100"/>
    <lineage>
        <taxon>Bacteria</taxon>
        <taxon>Bacillati</taxon>
        <taxon>Mycoplasmatota</taxon>
        <taxon>Mycoplasmoidales</taxon>
        <taxon>Metamycoplasmataceae</taxon>
        <taxon>Mesomycoplasma</taxon>
    </lineage>
</organism>
<name>A0ABD6IDQ0_MESHY</name>
<dbReference type="Proteomes" id="UP001193384">
    <property type="component" value="Unassembled WGS sequence"/>
</dbReference>
<comment type="caution">
    <text evidence="2">The sequence shown here is derived from an EMBL/GenBank/DDBJ whole genome shotgun (WGS) entry which is preliminary data.</text>
</comment>
<feature type="transmembrane region" description="Helical" evidence="1">
    <location>
        <begin position="706"/>
        <end position="729"/>
    </location>
</feature>
<evidence type="ECO:0000256" key="1">
    <source>
        <dbReference type="SAM" id="Phobius"/>
    </source>
</evidence>
<feature type="transmembrane region" description="Helical" evidence="1">
    <location>
        <begin position="947"/>
        <end position="969"/>
    </location>
</feature>
<feature type="transmembrane region" description="Helical" evidence="1">
    <location>
        <begin position="625"/>
        <end position="652"/>
    </location>
</feature>
<keyword evidence="1" id="KW-1133">Transmembrane helix</keyword>
<feature type="transmembrane region" description="Helical" evidence="1">
    <location>
        <begin position="790"/>
        <end position="808"/>
    </location>
</feature>
<feature type="transmembrane region" description="Helical" evidence="1">
    <location>
        <begin position="590"/>
        <end position="613"/>
    </location>
</feature>
<proteinExistence type="predicted"/>
<evidence type="ECO:0000313" key="3">
    <source>
        <dbReference type="Proteomes" id="UP001193384"/>
    </source>
</evidence>
<feature type="transmembrane region" description="Helical" evidence="1">
    <location>
        <begin position="540"/>
        <end position="559"/>
    </location>
</feature>
<dbReference type="AlphaFoldDB" id="A0ABD6IDQ0"/>
<evidence type="ECO:0000313" key="2">
    <source>
        <dbReference type="EMBL" id="MXR43688.1"/>
    </source>
</evidence>
<sequence length="970" mass="116256">MNKNFFMNSVSIWNKDIFKNNSQIKTKDFEPLKLYKSQIIASVGELKYQFNIENVFNFALKLKHFLLLSNQRPKVILNLENKQINTNFYKIIYFVLSTQTDIDLILFEKNPNFSWGQTKNELTKQGFDFFIYLNSFEDKKNSFFQINIFKKNWNVLDQNQIDQFNNISLEKQEIDSRWTTSNLDQQIKQIDPLKLKQNIEQKADFYLLHLKELKHKYSFFNDLNQDTRQTIFYINKNHFLPLSEIKFNYNKKLFLNKLNQGIIWKKIARNATKDTDVIFWLKNKNIDILYKNKLFFEYLSKAELQLIFLEFLNQKYLDNKQVKFLVYTQTPEFIKKFLKSFFQQQIIFYSEENIEDYLIEKNRENEVFLINQHQVFYFPKANFSNFDLTSQMFFYVKMLEVVKQKNTNFFSYIQELKQKLNFESRYEFKINLTYNYFQNFYQNIQKDKTFASLNIKNFQIIEANQYSRFEKIKVFLEKNVFVFLIYDKIKQQLKTLVISDLNQQSYQEAIIIENQIKKELKNQAKQQLQRKQKKKTAIKVFILASIIILILIFLFYQVYKLTNQNAEESFATLLNGFYDVFLANTKKRLFFIYIILYFVFYALGSGFLMYRVMKKIDVPMKFRHITLALFLGIFTAYSTPFYFGGEIVQYWYLQKKGYKLRKLLSAFTYSAFLHQIYLLIYSLIMFPLALYFYRDNLLVFDSVNKIILLVWLIFTMFINLFLTLVILVLSIWTKLQLKCVKLGIWLISFNPLKILQDKNRLDFFFQAEAQLFKKNFQFVIKDFKFFLETFIYKAIIFSLINMSFFILLQTTYTAHELSNYASEFPESTSFVDYIKFLAGSNILTISNNLNPTPSGLGSIDLISLIVFKNYFPVTNANPLIANEGDYYLKVFNFSSRIFTWLVPYVASSLFLLIVWFGEKRLDKFRSISYAMTLDSNLNKKQTRTHFIYYKVAYSIYAIVIIAILLAIFLS</sequence>
<feature type="transmembrane region" description="Helical" evidence="1">
    <location>
        <begin position="672"/>
        <end position="694"/>
    </location>
</feature>
<keyword evidence="1" id="KW-0472">Membrane</keyword>
<reference evidence="2 3" key="1">
    <citation type="submission" date="2018-07" db="EMBL/GenBank/DDBJ databases">
        <title>Genetic characterization of Mycoplasma hyopneumoniae, M. hyorhinis and M. flocculare isolates through whole genome sequencing analysis: comparative analysis of sequence types and putative genes involved in virulence.</title>
        <authorList>
            <person name="Fourour S."/>
            <person name="Lucas P."/>
            <person name="Touzain F."/>
            <person name="Tocqueville V."/>
            <person name="Kempf I."/>
            <person name="Marois-Crehan C."/>
        </authorList>
    </citation>
    <scope>NUCLEOTIDE SEQUENCE [LARGE SCALE GENOMIC DNA]</scope>
    <source>
        <strain evidence="2 3">MHR389</strain>
    </source>
</reference>